<accession>A0A840VR26</accession>
<feature type="transmembrane region" description="Helical" evidence="5">
    <location>
        <begin position="114"/>
        <end position="135"/>
    </location>
</feature>
<sequence length="140" mass="14878">MPAWGSILAVLGLGILAGGMLFFGAVMAPLVFTHLPLPVAGGFIRAAFPWYYGFMLGSAGLALLGLLLQRRVLAAAVPGVTILITAWALLWLLPHMDVLKAANDSAGFSFWHNISVWLNGGELLAALLLLIRTAAIKNRD</sequence>
<feature type="transmembrane region" description="Helical" evidence="5">
    <location>
        <begin position="75"/>
        <end position="94"/>
    </location>
</feature>
<dbReference type="AlphaFoldDB" id="A0A840VR26"/>
<evidence type="ECO:0000256" key="3">
    <source>
        <dbReference type="ARBA" id="ARBA00022989"/>
    </source>
</evidence>
<gene>
    <name evidence="7" type="ORF">HNP71_002097</name>
</gene>
<feature type="transmembrane region" description="Helical" evidence="5">
    <location>
        <begin position="7"/>
        <end position="30"/>
    </location>
</feature>
<dbReference type="RefSeq" id="WP_183266856.1">
    <property type="nucleotide sequence ID" value="NZ_JACHFJ010000010.1"/>
</dbReference>
<name>A0A840VR26_9PROT</name>
<reference evidence="7 8" key="1">
    <citation type="submission" date="2020-08" db="EMBL/GenBank/DDBJ databases">
        <title>Genomic Encyclopedia of Type Strains, Phase IV (KMG-IV): sequencing the most valuable type-strain genomes for metagenomic binning, comparative biology and taxonomic classification.</title>
        <authorList>
            <person name="Goeker M."/>
        </authorList>
    </citation>
    <scope>NUCLEOTIDE SEQUENCE [LARGE SCALE GENOMIC DNA]</scope>
    <source>
        <strain evidence="7 8">DSM 27026</strain>
    </source>
</reference>
<proteinExistence type="predicted"/>
<evidence type="ECO:0000313" key="7">
    <source>
        <dbReference type="EMBL" id="MBB5373830.1"/>
    </source>
</evidence>
<feature type="domain" description="TMEM205-like" evidence="6">
    <location>
        <begin position="11"/>
        <end position="102"/>
    </location>
</feature>
<keyword evidence="2 5" id="KW-0812">Transmembrane</keyword>
<evidence type="ECO:0000256" key="4">
    <source>
        <dbReference type="ARBA" id="ARBA00023136"/>
    </source>
</evidence>
<dbReference type="Proteomes" id="UP000553706">
    <property type="component" value="Unassembled WGS sequence"/>
</dbReference>
<keyword evidence="3 5" id="KW-1133">Transmembrane helix</keyword>
<feature type="transmembrane region" description="Helical" evidence="5">
    <location>
        <begin position="50"/>
        <end position="68"/>
    </location>
</feature>
<protein>
    <recommendedName>
        <fullName evidence="6">TMEM205-like domain-containing protein</fullName>
    </recommendedName>
</protein>
<keyword evidence="8" id="KW-1185">Reference proteome</keyword>
<evidence type="ECO:0000259" key="6">
    <source>
        <dbReference type="Pfam" id="PF13664"/>
    </source>
</evidence>
<comment type="subcellular location">
    <subcellularLocation>
        <location evidence="1">Membrane</location>
    </subcellularLocation>
</comment>
<evidence type="ECO:0000256" key="1">
    <source>
        <dbReference type="ARBA" id="ARBA00004370"/>
    </source>
</evidence>
<evidence type="ECO:0000313" key="8">
    <source>
        <dbReference type="Proteomes" id="UP000553706"/>
    </source>
</evidence>
<dbReference type="Pfam" id="PF13664">
    <property type="entry name" value="DUF4149"/>
    <property type="match status" value="1"/>
</dbReference>
<keyword evidence="4 5" id="KW-0472">Membrane</keyword>
<dbReference type="InterPro" id="IPR025423">
    <property type="entry name" value="TMEM205-like"/>
</dbReference>
<evidence type="ECO:0000256" key="5">
    <source>
        <dbReference type="SAM" id="Phobius"/>
    </source>
</evidence>
<dbReference type="EMBL" id="JACHFJ010000010">
    <property type="protein sequence ID" value="MBB5373830.1"/>
    <property type="molecule type" value="Genomic_DNA"/>
</dbReference>
<organism evidence="7 8">
    <name type="scientific">Acidocella aromatica</name>
    <dbReference type="NCBI Taxonomy" id="1303579"/>
    <lineage>
        <taxon>Bacteria</taxon>
        <taxon>Pseudomonadati</taxon>
        <taxon>Pseudomonadota</taxon>
        <taxon>Alphaproteobacteria</taxon>
        <taxon>Acetobacterales</taxon>
        <taxon>Acidocellaceae</taxon>
        <taxon>Acidocella</taxon>
    </lineage>
</organism>
<evidence type="ECO:0000256" key="2">
    <source>
        <dbReference type="ARBA" id="ARBA00022692"/>
    </source>
</evidence>
<dbReference type="GO" id="GO:0016020">
    <property type="term" value="C:membrane"/>
    <property type="evidence" value="ECO:0007669"/>
    <property type="project" value="UniProtKB-SubCell"/>
</dbReference>
<comment type="caution">
    <text evidence="7">The sequence shown here is derived from an EMBL/GenBank/DDBJ whole genome shotgun (WGS) entry which is preliminary data.</text>
</comment>